<evidence type="ECO:0000313" key="1">
    <source>
        <dbReference type="EMBL" id="EGC16902.1"/>
    </source>
</evidence>
<gene>
    <name evidence="1" type="ORF">HMPREF9098_1705</name>
</gene>
<dbReference type="STRING" id="888741.HMPREF9098_1705"/>
<keyword evidence="2" id="KW-1185">Reference proteome</keyword>
<dbReference type="EMBL" id="AEWV01000030">
    <property type="protein sequence ID" value="EGC16902.1"/>
    <property type="molecule type" value="Genomic_DNA"/>
</dbReference>
<organism evidence="1 2">
    <name type="scientific">Kingella denitrificans ATCC 33394</name>
    <dbReference type="NCBI Taxonomy" id="888741"/>
    <lineage>
        <taxon>Bacteria</taxon>
        <taxon>Pseudomonadati</taxon>
        <taxon>Pseudomonadota</taxon>
        <taxon>Betaproteobacteria</taxon>
        <taxon>Neisseriales</taxon>
        <taxon>Neisseriaceae</taxon>
        <taxon>Kingella</taxon>
    </lineage>
</organism>
<dbReference type="AlphaFoldDB" id="F0F0S0"/>
<reference evidence="1 2" key="1">
    <citation type="submission" date="2011-01" db="EMBL/GenBank/DDBJ databases">
        <authorList>
            <person name="Muzny D."/>
            <person name="Qin X."/>
            <person name="Deng J."/>
            <person name="Jiang H."/>
            <person name="Liu Y."/>
            <person name="Qu J."/>
            <person name="Song X.-Z."/>
            <person name="Zhang L."/>
            <person name="Thornton R."/>
            <person name="Coyle M."/>
            <person name="Francisco L."/>
            <person name="Jackson L."/>
            <person name="Javaid M."/>
            <person name="Korchina V."/>
            <person name="Kovar C."/>
            <person name="Mata R."/>
            <person name="Mathew T."/>
            <person name="Ngo R."/>
            <person name="Nguyen L."/>
            <person name="Nguyen N."/>
            <person name="Okwuonu G."/>
            <person name="Ongeri F."/>
            <person name="Pham C."/>
            <person name="Simmons D."/>
            <person name="Wilczek-Boney K."/>
            <person name="Hale W."/>
            <person name="Jakkamsetti A."/>
            <person name="Pham P."/>
            <person name="Ruth R."/>
            <person name="San Lucas F."/>
            <person name="Warren J."/>
            <person name="Zhang J."/>
            <person name="Zhao Z."/>
            <person name="Zhou C."/>
            <person name="Zhu D."/>
            <person name="Lee S."/>
            <person name="Bess C."/>
            <person name="Blankenburg K."/>
            <person name="Forbes L."/>
            <person name="Fu Q."/>
            <person name="Gubbala S."/>
            <person name="Hirani K."/>
            <person name="Jayaseelan J.C."/>
            <person name="Lara F."/>
            <person name="Munidasa M."/>
            <person name="Palculict T."/>
            <person name="Patil S."/>
            <person name="Pu L.-L."/>
            <person name="Saada N."/>
            <person name="Tang L."/>
            <person name="Weissenberger G."/>
            <person name="Zhu Y."/>
            <person name="Hemphill L."/>
            <person name="Shang Y."/>
            <person name="Youmans B."/>
            <person name="Ayvaz T."/>
            <person name="Ross M."/>
            <person name="Santibanez J."/>
            <person name="Aqrawi P."/>
            <person name="Gross S."/>
            <person name="Joshi V."/>
            <person name="Fowler G."/>
            <person name="Nazareth L."/>
            <person name="Reid J."/>
            <person name="Worley K."/>
            <person name="Petrosino J."/>
            <person name="Highlander S."/>
            <person name="Gibbs R."/>
        </authorList>
    </citation>
    <scope>NUCLEOTIDE SEQUENCE [LARGE SCALE GENOMIC DNA]</scope>
    <source>
        <strain evidence="1 2">ATCC 33394</strain>
    </source>
</reference>
<proteinExistence type="predicted"/>
<dbReference type="HOGENOM" id="CLU_1738106_0_0_4"/>
<name>F0F0S0_9NEIS</name>
<sequence>MRTGTKPKTFKEIAVALYADGNGKYQKEYDELWSAFVPESGSATSLQGELVRLIGRLASEYYRNGNMNWELGYQNMAHCLQAELNKAFPEKREIINGIVARIISDAETGECDYRDDEDEYDILTDYVVEFCQKYLEMIPNNCPKIYGYDF</sequence>
<evidence type="ECO:0000313" key="2">
    <source>
        <dbReference type="Proteomes" id="UP000004088"/>
    </source>
</evidence>
<dbReference type="Proteomes" id="UP000004088">
    <property type="component" value="Unassembled WGS sequence"/>
</dbReference>
<comment type="caution">
    <text evidence="1">The sequence shown here is derived from an EMBL/GenBank/DDBJ whole genome shotgun (WGS) entry which is preliminary data.</text>
</comment>
<protein>
    <recommendedName>
        <fullName evidence="3">DUF4375 domain-containing protein</fullName>
    </recommendedName>
</protein>
<evidence type="ECO:0008006" key="3">
    <source>
        <dbReference type="Google" id="ProtNLM"/>
    </source>
</evidence>
<accession>F0F0S0</accession>